<feature type="domain" description="DUF6594" evidence="3">
    <location>
        <begin position="645"/>
        <end position="857"/>
    </location>
</feature>
<dbReference type="InParanoid" id="A0A2J6TG83"/>
<dbReference type="AlphaFoldDB" id="A0A2J6TG83"/>
<dbReference type="PANTHER" id="PTHR34502">
    <property type="entry name" value="DUF6594 DOMAIN-CONTAINING PROTEIN-RELATED"/>
    <property type="match status" value="1"/>
</dbReference>
<organism evidence="4 5">
    <name type="scientific">Hyaloscypha bicolor E</name>
    <dbReference type="NCBI Taxonomy" id="1095630"/>
    <lineage>
        <taxon>Eukaryota</taxon>
        <taxon>Fungi</taxon>
        <taxon>Dikarya</taxon>
        <taxon>Ascomycota</taxon>
        <taxon>Pezizomycotina</taxon>
        <taxon>Leotiomycetes</taxon>
        <taxon>Helotiales</taxon>
        <taxon>Hyaloscyphaceae</taxon>
        <taxon>Hyaloscypha</taxon>
        <taxon>Hyaloscypha bicolor</taxon>
    </lineage>
</organism>
<keyword evidence="2" id="KW-0472">Membrane</keyword>
<dbReference type="Pfam" id="PF20237">
    <property type="entry name" value="DUF6594"/>
    <property type="match status" value="1"/>
</dbReference>
<feature type="compositionally biased region" description="Polar residues" evidence="1">
    <location>
        <begin position="21"/>
        <end position="34"/>
    </location>
</feature>
<accession>A0A2J6TG83</accession>
<evidence type="ECO:0000256" key="2">
    <source>
        <dbReference type="SAM" id="Phobius"/>
    </source>
</evidence>
<evidence type="ECO:0000313" key="4">
    <source>
        <dbReference type="EMBL" id="PMD62029.1"/>
    </source>
</evidence>
<dbReference type="PANTHER" id="PTHR34502:SF4">
    <property type="entry name" value="DUF6594 DOMAIN-CONTAINING PROTEIN"/>
    <property type="match status" value="1"/>
</dbReference>
<dbReference type="OrthoDB" id="3771629at2759"/>
<evidence type="ECO:0000259" key="3">
    <source>
        <dbReference type="Pfam" id="PF20237"/>
    </source>
</evidence>
<dbReference type="GeneID" id="36594742"/>
<evidence type="ECO:0000256" key="1">
    <source>
        <dbReference type="SAM" id="MobiDB-lite"/>
    </source>
</evidence>
<feature type="region of interest" description="Disordered" evidence="1">
    <location>
        <begin position="446"/>
        <end position="467"/>
    </location>
</feature>
<feature type="transmembrane region" description="Helical" evidence="2">
    <location>
        <begin position="845"/>
        <end position="862"/>
    </location>
</feature>
<name>A0A2J6TG83_9HELO</name>
<evidence type="ECO:0000313" key="5">
    <source>
        <dbReference type="Proteomes" id="UP000235371"/>
    </source>
</evidence>
<feature type="transmembrane region" description="Helical" evidence="2">
    <location>
        <begin position="820"/>
        <end position="838"/>
    </location>
</feature>
<feature type="region of interest" description="Disordered" evidence="1">
    <location>
        <begin position="198"/>
        <end position="251"/>
    </location>
</feature>
<proteinExistence type="predicted"/>
<keyword evidence="5" id="KW-1185">Reference proteome</keyword>
<gene>
    <name evidence="4" type="ORF">K444DRAFT_662170</name>
</gene>
<feature type="transmembrane region" description="Helical" evidence="2">
    <location>
        <begin position="536"/>
        <end position="556"/>
    </location>
</feature>
<feature type="transmembrane region" description="Helical" evidence="2">
    <location>
        <begin position="778"/>
        <end position="800"/>
    </location>
</feature>
<dbReference type="Proteomes" id="UP000235371">
    <property type="component" value="Unassembled WGS sequence"/>
</dbReference>
<keyword evidence="2" id="KW-1133">Transmembrane helix</keyword>
<sequence length="863" mass="98282">MAENPKATEQSPSGDGEHQSKSTQDSSVDVSASQRPLLAGRNEEMTSIPKESEEVIKKMLAVLETLNKIGGRWGNQVEALVDLLSTSVKNAIRLGAIHEQDRETQGRQLGALVDLVKIHEQDREIQGRQLGALVNLVKIHEQDRKTQWKLIDTVESLSVTPAVVQSIIHNTVVGEKKVTALVSDRDIRREEDFEAMRQVVVPRDEPRRPRPPQREPELQDRREREEESPSPRAFLEEGSTELAGMSTRPVPEGSDNIDLEAAKFLTALPNPWEGNPPARDRLAIFNIPKELSGDEKVWGRNVLDGFPKSASFIVLDKDRGSALFKRFDEASMRNILYLQSRVACLTAKQAEFDEEDFASERPDREKQLEELRFRIQQKILEPESPESQRLIRPDPRPTRDELLRSALDLAAQIDKEPKFLPKNADKEKWNRSGKEPEFLFGIRERETKWHPRSGSKQSLPEDPEESNRGTLFERLACLEGCIQAERTLLEHLVEVNGPIPRSSGKGQEPQEGSKVQTYPRLPRRGPSLARKRLGYLLWYIAQDLGVSPTYLLIYLINASVDNLADFSPIPIDELTMEALFALFPPPVLWLNIETTITNLEVMLQQYLIPYLENRVVPEAVYYAAKSWEEFEMFSSAEKMKQRRLQWETANPDTPWPMLNLSDQWIQKMQDRWYLAVDVKEALKEYHEALVLQKQLLEIPRPADRTKDVLSDWYSFSYSDKPQFLGNSQVNLYSDDVVTLKPPAEEDRVSNFISSKLQFWFLDKNISTRKVQYTKESKIGSWVTGINMVVAFASLVVAVWVLSVVNTYKTETEVKVDKRELATLTGFIVGFSLWVGFMTSLSRKEVFGAVAVYAAVLVVFIGSG</sequence>
<dbReference type="RefSeq" id="XP_024738933.1">
    <property type="nucleotide sequence ID" value="XM_024886665.1"/>
</dbReference>
<feature type="region of interest" description="Disordered" evidence="1">
    <location>
        <begin position="499"/>
        <end position="523"/>
    </location>
</feature>
<keyword evidence="2" id="KW-0812">Transmembrane</keyword>
<dbReference type="InterPro" id="IPR046529">
    <property type="entry name" value="DUF6594"/>
</dbReference>
<protein>
    <recommendedName>
        <fullName evidence="3">DUF6594 domain-containing protein</fullName>
    </recommendedName>
</protein>
<feature type="compositionally biased region" description="Basic and acidic residues" evidence="1">
    <location>
        <begin position="202"/>
        <end position="229"/>
    </location>
</feature>
<reference evidence="4 5" key="1">
    <citation type="submission" date="2016-04" db="EMBL/GenBank/DDBJ databases">
        <title>A degradative enzymes factory behind the ericoid mycorrhizal symbiosis.</title>
        <authorList>
            <consortium name="DOE Joint Genome Institute"/>
            <person name="Martino E."/>
            <person name="Morin E."/>
            <person name="Grelet G."/>
            <person name="Kuo A."/>
            <person name="Kohler A."/>
            <person name="Daghino S."/>
            <person name="Barry K."/>
            <person name="Choi C."/>
            <person name="Cichocki N."/>
            <person name="Clum A."/>
            <person name="Copeland A."/>
            <person name="Hainaut M."/>
            <person name="Haridas S."/>
            <person name="Labutti K."/>
            <person name="Lindquist E."/>
            <person name="Lipzen A."/>
            <person name="Khouja H.-R."/>
            <person name="Murat C."/>
            <person name="Ohm R."/>
            <person name="Olson A."/>
            <person name="Spatafora J."/>
            <person name="Veneault-Fourrey C."/>
            <person name="Henrissat B."/>
            <person name="Grigoriev I."/>
            <person name="Martin F."/>
            <person name="Perotto S."/>
        </authorList>
    </citation>
    <scope>NUCLEOTIDE SEQUENCE [LARGE SCALE GENOMIC DNA]</scope>
    <source>
        <strain evidence="4 5">E</strain>
    </source>
</reference>
<feature type="region of interest" description="Disordered" evidence="1">
    <location>
        <begin position="1"/>
        <end position="50"/>
    </location>
</feature>
<dbReference type="EMBL" id="KZ613785">
    <property type="protein sequence ID" value="PMD62029.1"/>
    <property type="molecule type" value="Genomic_DNA"/>
</dbReference>